<dbReference type="Pfam" id="PF00691">
    <property type="entry name" value="OmpA"/>
    <property type="match status" value="2"/>
</dbReference>
<name>A0A5M6CEI6_9BACT</name>
<dbReference type="CDD" id="cd07185">
    <property type="entry name" value="OmpA_C-like"/>
    <property type="match status" value="2"/>
</dbReference>
<dbReference type="InterPro" id="IPR036737">
    <property type="entry name" value="OmpA-like_sf"/>
</dbReference>
<feature type="signal peptide" evidence="2">
    <location>
        <begin position="1"/>
        <end position="20"/>
    </location>
</feature>
<dbReference type="PANTHER" id="PTHR30329">
    <property type="entry name" value="STATOR ELEMENT OF FLAGELLAR MOTOR COMPLEX"/>
    <property type="match status" value="1"/>
</dbReference>
<dbReference type="RefSeq" id="WP_150033331.1">
    <property type="nucleotide sequence ID" value="NZ_VWSH01000003.1"/>
</dbReference>
<dbReference type="AlphaFoldDB" id="A0A5M6CEI6"/>
<dbReference type="InterPro" id="IPR050330">
    <property type="entry name" value="Bact_OuterMem_StrucFunc"/>
</dbReference>
<feature type="domain" description="OmpA-like" evidence="3">
    <location>
        <begin position="17"/>
        <end position="131"/>
    </location>
</feature>
<keyword evidence="5" id="KW-1185">Reference proteome</keyword>
<accession>A0A5M6CEI6</accession>
<dbReference type="InterPro" id="IPR006665">
    <property type="entry name" value="OmpA-like"/>
</dbReference>
<feature type="chain" id="PRO_5024332497" evidence="2">
    <location>
        <begin position="21"/>
        <end position="288"/>
    </location>
</feature>
<protein>
    <submittedName>
        <fullName evidence="4">OmpA family protein</fullName>
    </submittedName>
</protein>
<dbReference type="PANTHER" id="PTHR30329:SF21">
    <property type="entry name" value="LIPOPROTEIN YIAD-RELATED"/>
    <property type="match status" value="1"/>
</dbReference>
<evidence type="ECO:0000313" key="5">
    <source>
        <dbReference type="Proteomes" id="UP000323632"/>
    </source>
</evidence>
<sequence length="288" mass="32865">MVKNLILLFLGFLFSIQASAQNFELIQLYYTKDSFKLNNHQRHLLDSVVENFSNRRILIDGHADYNGNENSNNLVSAKRANAVLRYLVDRGFPETQVIHSIGVGQPVETMNKEFKENSKNRRVDIFITKGTLIKSTLKSLPVPDVHTIVKIEPVKKVTEIDYKKLKVGDIITLKNISFVPGTDTVLPASFDELNNLYDILSQHPTLKIKLEGHVCCSLYPDGFFEDTPNWILSVKRALMVKTLLTIKGINPERLSYVGFGHTKPIFQQEIQPDQAQANRRVEIRIMEK</sequence>
<evidence type="ECO:0000259" key="3">
    <source>
        <dbReference type="PROSITE" id="PS51123"/>
    </source>
</evidence>
<reference evidence="4 5" key="1">
    <citation type="submission" date="2019-09" db="EMBL/GenBank/DDBJ databases">
        <title>Genome sequence and assembly of Taibaiella sp.</title>
        <authorList>
            <person name="Chhetri G."/>
        </authorList>
    </citation>
    <scope>NUCLEOTIDE SEQUENCE [LARGE SCALE GENOMIC DNA]</scope>
    <source>
        <strain evidence="4 5">KVB11</strain>
    </source>
</reference>
<evidence type="ECO:0000256" key="1">
    <source>
        <dbReference type="PROSITE-ProRule" id="PRU00473"/>
    </source>
</evidence>
<keyword evidence="2" id="KW-0732">Signal</keyword>
<dbReference type="PROSITE" id="PS51123">
    <property type="entry name" value="OMPA_2"/>
    <property type="match status" value="2"/>
</dbReference>
<dbReference type="Proteomes" id="UP000323632">
    <property type="component" value="Unassembled WGS sequence"/>
</dbReference>
<dbReference type="Gene3D" id="3.30.1330.60">
    <property type="entry name" value="OmpA-like domain"/>
    <property type="match status" value="2"/>
</dbReference>
<evidence type="ECO:0000313" key="4">
    <source>
        <dbReference type="EMBL" id="KAA5533584.1"/>
    </source>
</evidence>
<organism evidence="4 5">
    <name type="scientific">Taibaiella lutea</name>
    <dbReference type="NCBI Taxonomy" id="2608001"/>
    <lineage>
        <taxon>Bacteria</taxon>
        <taxon>Pseudomonadati</taxon>
        <taxon>Bacteroidota</taxon>
        <taxon>Chitinophagia</taxon>
        <taxon>Chitinophagales</taxon>
        <taxon>Chitinophagaceae</taxon>
        <taxon>Taibaiella</taxon>
    </lineage>
</organism>
<dbReference type="EMBL" id="VWSH01000003">
    <property type="protein sequence ID" value="KAA5533584.1"/>
    <property type="molecule type" value="Genomic_DNA"/>
</dbReference>
<proteinExistence type="predicted"/>
<keyword evidence="1" id="KW-0472">Membrane</keyword>
<feature type="domain" description="OmpA-like" evidence="3">
    <location>
        <begin position="165"/>
        <end position="288"/>
    </location>
</feature>
<dbReference type="GO" id="GO:0016020">
    <property type="term" value="C:membrane"/>
    <property type="evidence" value="ECO:0007669"/>
    <property type="project" value="UniProtKB-UniRule"/>
</dbReference>
<evidence type="ECO:0000256" key="2">
    <source>
        <dbReference type="SAM" id="SignalP"/>
    </source>
</evidence>
<dbReference type="SUPFAM" id="SSF103088">
    <property type="entry name" value="OmpA-like"/>
    <property type="match status" value="2"/>
</dbReference>
<gene>
    <name evidence="4" type="ORF">F0919_13675</name>
</gene>
<comment type="caution">
    <text evidence="4">The sequence shown here is derived from an EMBL/GenBank/DDBJ whole genome shotgun (WGS) entry which is preliminary data.</text>
</comment>